<dbReference type="EMBL" id="CP007055">
    <property type="protein sequence ID" value="AHG01032.1"/>
    <property type="molecule type" value="Genomic_DNA"/>
</dbReference>
<feature type="compositionally biased region" description="Basic and acidic residues" evidence="1">
    <location>
        <begin position="1"/>
        <end position="10"/>
    </location>
</feature>
<feature type="region of interest" description="Disordered" evidence="1">
    <location>
        <begin position="1"/>
        <end position="27"/>
    </location>
</feature>
<evidence type="ECO:0000256" key="1">
    <source>
        <dbReference type="SAM" id="MobiDB-lite"/>
    </source>
</evidence>
<name>W0JUL8_9EURY</name>
<protein>
    <submittedName>
        <fullName evidence="2">Uncharacterized protein</fullName>
    </submittedName>
</protein>
<evidence type="ECO:0000313" key="2">
    <source>
        <dbReference type="EMBL" id="AHG01032.1"/>
    </source>
</evidence>
<organism evidence="2 3">
    <name type="scientific">Halostagnicola larsenii XH-48</name>
    <dbReference type="NCBI Taxonomy" id="797299"/>
    <lineage>
        <taxon>Archaea</taxon>
        <taxon>Methanobacteriati</taxon>
        <taxon>Methanobacteriota</taxon>
        <taxon>Stenosarchaea group</taxon>
        <taxon>Halobacteria</taxon>
        <taxon>Halobacteriales</taxon>
        <taxon>Natrialbaceae</taxon>
        <taxon>Halostagnicola</taxon>
    </lineage>
</organism>
<gene>
    <name evidence="2" type="ORF">HALLA_13495</name>
</gene>
<accession>W0JUL8</accession>
<proteinExistence type="predicted"/>
<reference evidence="2 3" key="1">
    <citation type="submission" date="2014-01" db="EMBL/GenBank/DDBJ databases">
        <authorList>
            <consortium name="DOE Joint Genome Institute"/>
            <person name="Anderson I."/>
            <person name="Huntemann M."/>
            <person name="Han J."/>
            <person name="Chen A."/>
            <person name="Kyrpides N."/>
            <person name="Mavromatis K."/>
            <person name="Markowitz V."/>
            <person name="Palaniappan K."/>
            <person name="Ivanova N."/>
            <person name="Schaumberg A."/>
            <person name="Pati A."/>
            <person name="Liolios K."/>
            <person name="Nordberg H.P."/>
            <person name="Cantor M.N."/>
            <person name="Hua S.X."/>
            <person name="Woyke T."/>
        </authorList>
    </citation>
    <scope>NUCLEOTIDE SEQUENCE [LARGE SCALE GENOMIC DNA]</scope>
    <source>
        <strain evidence="2 3">XH-48</strain>
    </source>
</reference>
<dbReference type="KEGG" id="hlr:HALLA_13495"/>
<evidence type="ECO:0000313" key="3">
    <source>
        <dbReference type="Proteomes" id="UP000019024"/>
    </source>
</evidence>
<keyword evidence="3" id="KW-1185">Reference proteome</keyword>
<dbReference type="AlphaFoldDB" id="W0JUL8"/>
<dbReference type="HOGENOM" id="CLU_2985560_0_0_2"/>
<dbReference type="Proteomes" id="UP000019024">
    <property type="component" value="Chromosome"/>
</dbReference>
<sequence length="57" mass="6529">MGRDVPRESDSTEQPRPVRASVDHGHSVPRFRLDERAEADAWLSVRCDAVVSLRQWV</sequence>